<comment type="caution">
    <text evidence="10">The sequence shown here is derived from an EMBL/GenBank/DDBJ whole genome shotgun (WGS) entry which is preliminary data.</text>
</comment>
<keyword evidence="5" id="KW-0234">DNA repair</keyword>
<dbReference type="NCBIfam" id="TIGR00624">
    <property type="entry name" value="tag"/>
    <property type="match status" value="1"/>
</dbReference>
<keyword evidence="1 9" id="KW-0479">Metal-binding</keyword>
<proteinExistence type="predicted"/>
<dbReference type="GO" id="GO:0046872">
    <property type="term" value="F:metal ion binding"/>
    <property type="evidence" value="ECO:0007669"/>
    <property type="project" value="UniProtKB-KW"/>
</dbReference>
<keyword evidence="11" id="KW-1185">Reference proteome</keyword>
<evidence type="ECO:0000256" key="3">
    <source>
        <dbReference type="ARBA" id="ARBA00022801"/>
    </source>
</evidence>
<dbReference type="RefSeq" id="WP_078477561.1">
    <property type="nucleotide sequence ID" value="NZ_MPRK01000255.1"/>
</dbReference>
<dbReference type="EMBL" id="MPRK01000255">
    <property type="protein sequence ID" value="OOZ37936.1"/>
    <property type="molecule type" value="Genomic_DNA"/>
</dbReference>
<evidence type="ECO:0000256" key="4">
    <source>
        <dbReference type="ARBA" id="ARBA00022833"/>
    </source>
</evidence>
<dbReference type="AlphaFoldDB" id="A0A1T2KYZ2"/>
<evidence type="ECO:0000256" key="8">
    <source>
        <dbReference type="ARBA" id="ARBA00066766"/>
    </source>
</evidence>
<dbReference type="InterPro" id="IPR005019">
    <property type="entry name" value="Adenine_glyco"/>
</dbReference>
<name>A0A1T2KYZ2_9GAMM</name>
<keyword evidence="4 9" id="KW-0862">Zinc</keyword>
<keyword evidence="3" id="KW-0378">Hydrolase</keyword>
<feature type="binding site" evidence="9">
    <location>
        <position position="188"/>
    </location>
    <ligand>
        <name>Zn(2+)</name>
        <dbReference type="ChEBI" id="CHEBI:29105"/>
    </ligand>
</feature>
<protein>
    <recommendedName>
        <fullName evidence="8">DNA-3-methyladenine glycosylase I</fullName>
        <ecNumber evidence="8">3.2.2.20</ecNumber>
    </recommendedName>
</protein>
<gene>
    <name evidence="10" type="ORF">BOW52_09885</name>
</gene>
<dbReference type="EC" id="3.2.2.20" evidence="8"/>
<dbReference type="PANTHER" id="PTHR30037:SF4">
    <property type="entry name" value="DNA-3-METHYLADENINE GLYCOSYLASE I"/>
    <property type="match status" value="1"/>
</dbReference>
<dbReference type="Pfam" id="PF03352">
    <property type="entry name" value="Adenine_glyco"/>
    <property type="match status" value="1"/>
</dbReference>
<evidence type="ECO:0000313" key="10">
    <source>
        <dbReference type="EMBL" id="OOZ37936.1"/>
    </source>
</evidence>
<evidence type="ECO:0000256" key="9">
    <source>
        <dbReference type="PIRSR" id="PIRSR604597-1"/>
    </source>
</evidence>
<dbReference type="OrthoDB" id="9807664at2"/>
<evidence type="ECO:0000256" key="1">
    <source>
        <dbReference type="ARBA" id="ARBA00022723"/>
    </source>
</evidence>
<dbReference type="SUPFAM" id="SSF48150">
    <property type="entry name" value="DNA-glycosylase"/>
    <property type="match status" value="1"/>
</dbReference>
<dbReference type="Proteomes" id="UP000190198">
    <property type="component" value="Unassembled WGS sequence"/>
</dbReference>
<reference evidence="10 11" key="1">
    <citation type="submission" date="2016-11" db="EMBL/GenBank/DDBJ databases">
        <title>Mixed transmission modes and dynamic genome evolution in an obligate animal-bacterial symbiosis.</title>
        <authorList>
            <person name="Russell S.L."/>
            <person name="Corbett-Detig R.B."/>
            <person name="Cavanaugh C.M."/>
        </authorList>
    </citation>
    <scope>NUCLEOTIDE SEQUENCE [LARGE SCALE GENOMIC DNA]</scope>
    <source>
        <strain evidence="10">Sp-SM6</strain>
    </source>
</reference>
<feature type="binding site" evidence="9">
    <location>
        <position position="13"/>
    </location>
    <ligand>
        <name>Zn(2+)</name>
        <dbReference type="ChEBI" id="CHEBI:29105"/>
    </ligand>
</feature>
<comment type="catalytic activity">
    <reaction evidence="6">
        <text>Hydrolysis of alkylated DNA, releasing 3-methyladenine.</text>
        <dbReference type="EC" id="3.2.2.20"/>
    </reaction>
</comment>
<dbReference type="PANTHER" id="PTHR30037">
    <property type="entry name" value="DNA-3-METHYLADENINE GLYCOSYLASE 1"/>
    <property type="match status" value="1"/>
</dbReference>
<dbReference type="Gene3D" id="1.10.340.30">
    <property type="entry name" value="Hypothetical protein, domain 2"/>
    <property type="match status" value="1"/>
</dbReference>
<dbReference type="GO" id="GO:0008725">
    <property type="term" value="F:DNA-3-methyladenine glycosylase activity"/>
    <property type="evidence" value="ECO:0007669"/>
    <property type="project" value="UniProtKB-EC"/>
</dbReference>
<sequence>MSKKPTTDLPHRCTWCGDDPLYVAYHDNDWGVSVHDDRKLFEMLTLEGAQAGLSWITILRKRENYKLAFDNFDIDKVAAYDDSKLESLMGNAGIVRNRLKISSTIDNARAVQKIRQEHGSLDTFLWSFVDGETRHNRWKTLAEIPAQTELSVQLSKALKGYGCRFVGPTICYALMQSIGMVNDHTTDCFRHRKLITLTGTDSL</sequence>
<dbReference type="FunFam" id="1.10.340.30:FF:000009">
    <property type="entry name" value="DNA-3-methyladenine glycosylase I"/>
    <property type="match status" value="1"/>
</dbReference>
<dbReference type="InterPro" id="IPR011257">
    <property type="entry name" value="DNA_glycosylase"/>
</dbReference>
<accession>A0A1T2KYZ2</accession>
<evidence type="ECO:0000256" key="7">
    <source>
        <dbReference type="ARBA" id="ARBA00057608"/>
    </source>
</evidence>
<organism evidence="10 11">
    <name type="scientific">Solemya elarraichensis gill symbiont</name>
    <dbReference type="NCBI Taxonomy" id="1918949"/>
    <lineage>
        <taxon>Bacteria</taxon>
        <taxon>Pseudomonadati</taxon>
        <taxon>Pseudomonadota</taxon>
        <taxon>Gammaproteobacteria</taxon>
        <taxon>sulfur-oxidizing symbionts</taxon>
    </lineage>
</organism>
<evidence type="ECO:0000256" key="2">
    <source>
        <dbReference type="ARBA" id="ARBA00022763"/>
    </source>
</evidence>
<evidence type="ECO:0000313" key="11">
    <source>
        <dbReference type="Proteomes" id="UP000190198"/>
    </source>
</evidence>
<evidence type="ECO:0000256" key="5">
    <source>
        <dbReference type="ARBA" id="ARBA00023204"/>
    </source>
</evidence>
<evidence type="ECO:0000256" key="6">
    <source>
        <dbReference type="ARBA" id="ARBA00052558"/>
    </source>
</evidence>
<feature type="binding site" evidence="9">
    <location>
        <position position="26"/>
    </location>
    <ligand>
        <name>Zn(2+)</name>
        <dbReference type="ChEBI" id="CHEBI:29105"/>
    </ligand>
</feature>
<dbReference type="InterPro" id="IPR052891">
    <property type="entry name" value="DNA-3mA_glycosylase"/>
</dbReference>
<dbReference type="InterPro" id="IPR004597">
    <property type="entry name" value="Tag"/>
</dbReference>
<comment type="function">
    <text evidence="7">Hydrolysis of the deoxyribose N-glycosidic bond to excise 3-methyladenine from the damaged DNA polymer formed by alkylation lesions.</text>
</comment>
<keyword evidence="2" id="KW-0227">DNA damage</keyword>
<dbReference type="GO" id="GO:0006284">
    <property type="term" value="P:base-excision repair"/>
    <property type="evidence" value="ECO:0007669"/>
    <property type="project" value="InterPro"/>
</dbReference>
<feature type="binding site" evidence="9">
    <location>
        <position position="184"/>
    </location>
    <ligand>
        <name>Zn(2+)</name>
        <dbReference type="ChEBI" id="CHEBI:29105"/>
    </ligand>
</feature>